<dbReference type="Gene3D" id="1.10.10.10">
    <property type="entry name" value="Winged helix-like DNA-binding domain superfamily/Winged helix DNA-binding domain"/>
    <property type="match status" value="1"/>
</dbReference>
<dbReference type="PANTHER" id="PTHR33164">
    <property type="entry name" value="TRANSCRIPTIONAL REGULATOR, MARR FAMILY"/>
    <property type="match status" value="1"/>
</dbReference>
<name>A0ABT1ZYF5_9BURK</name>
<reference evidence="2 3" key="1">
    <citation type="submission" date="2022-08" db="EMBL/GenBank/DDBJ databases">
        <title>Reclassification of Massilia species as members of the genera Telluria, Duganella, Pseudoduganella, Mokoshia gen. nov. and Zemynaea gen. nov. using orthogonal and non-orthogonal genome-based approaches.</title>
        <authorList>
            <person name="Bowman J.P."/>
        </authorList>
    </citation>
    <scope>NUCLEOTIDE SEQUENCE [LARGE SCALE GENOMIC DNA]</scope>
    <source>
        <strain evidence="2 3">JCM 31316</strain>
    </source>
</reference>
<dbReference type="Proteomes" id="UP001204151">
    <property type="component" value="Unassembled WGS sequence"/>
</dbReference>
<dbReference type="Pfam" id="PF12802">
    <property type="entry name" value="MarR_2"/>
    <property type="match status" value="1"/>
</dbReference>
<comment type="caution">
    <text evidence="2">The sequence shown here is derived from an EMBL/GenBank/DDBJ whole genome shotgun (WGS) entry which is preliminary data.</text>
</comment>
<sequence>MTSRPPSNDPLCNCLALRQASRYVTGMYDQVLSEAGLRVTQFSILYKLLGLGPMTVNQMSAELVMDRTTLTRNLKPLERDALVTTGPSEHDKRERVIGLTPAGRAKVKAVLPLWRRAQQAFEDNFGSERALELRMLLRAVVETGIHDVEHEPS</sequence>
<dbReference type="SMART" id="SM00347">
    <property type="entry name" value="HTH_MARR"/>
    <property type="match status" value="1"/>
</dbReference>
<dbReference type="InterPro" id="IPR036390">
    <property type="entry name" value="WH_DNA-bd_sf"/>
</dbReference>
<proteinExistence type="predicted"/>
<dbReference type="EMBL" id="JANUGW010000027">
    <property type="protein sequence ID" value="MCS0584947.1"/>
    <property type="molecule type" value="Genomic_DNA"/>
</dbReference>
<feature type="domain" description="HTH marR-type" evidence="1">
    <location>
        <begin position="10"/>
        <end position="142"/>
    </location>
</feature>
<protein>
    <submittedName>
        <fullName evidence="2">MarR family winged helix-turn-helix transcriptional regulator</fullName>
    </submittedName>
</protein>
<keyword evidence="3" id="KW-1185">Reference proteome</keyword>
<evidence type="ECO:0000259" key="1">
    <source>
        <dbReference type="PROSITE" id="PS50995"/>
    </source>
</evidence>
<dbReference type="InterPro" id="IPR011991">
    <property type="entry name" value="ArsR-like_HTH"/>
</dbReference>
<gene>
    <name evidence="2" type="ORF">NX784_25490</name>
</gene>
<organism evidence="2 3">
    <name type="scientific">Massilia pinisoli</name>
    <dbReference type="NCBI Taxonomy" id="1772194"/>
    <lineage>
        <taxon>Bacteria</taxon>
        <taxon>Pseudomonadati</taxon>
        <taxon>Pseudomonadota</taxon>
        <taxon>Betaproteobacteria</taxon>
        <taxon>Burkholderiales</taxon>
        <taxon>Oxalobacteraceae</taxon>
        <taxon>Telluria group</taxon>
        <taxon>Massilia</taxon>
    </lineage>
</organism>
<evidence type="ECO:0000313" key="2">
    <source>
        <dbReference type="EMBL" id="MCS0584947.1"/>
    </source>
</evidence>
<evidence type="ECO:0000313" key="3">
    <source>
        <dbReference type="Proteomes" id="UP001204151"/>
    </source>
</evidence>
<dbReference type="PROSITE" id="PS50995">
    <property type="entry name" value="HTH_MARR_2"/>
    <property type="match status" value="1"/>
</dbReference>
<dbReference type="InterPro" id="IPR036388">
    <property type="entry name" value="WH-like_DNA-bd_sf"/>
</dbReference>
<dbReference type="CDD" id="cd00090">
    <property type="entry name" value="HTH_ARSR"/>
    <property type="match status" value="1"/>
</dbReference>
<dbReference type="InterPro" id="IPR039422">
    <property type="entry name" value="MarR/SlyA-like"/>
</dbReference>
<dbReference type="RefSeq" id="WP_258819487.1">
    <property type="nucleotide sequence ID" value="NZ_JANUGW010000027.1"/>
</dbReference>
<dbReference type="SUPFAM" id="SSF46785">
    <property type="entry name" value="Winged helix' DNA-binding domain"/>
    <property type="match status" value="1"/>
</dbReference>
<dbReference type="InterPro" id="IPR000835">
    <property type="entry name" value="HTH_MarR-typ"/>
</dbReference>
<dbReference type="PANTHER" id="PTHR33164:SF105">
    <property type="entry name" value="TRANSCRIPTIONAL REPRESSOR PROTEIN-RELATED"/>
    <property type="match status" value="1"/>
</dbReference>
<accession>A0ABT1ZYF5</accession>